<gene>
    <name evidence="1" type="ORF">ACD_2C00186G0001</name>
</gene>
<name>K2FDY4_9BACT</name>
<proteinExistence type="predicted"/>
<dbReference type="EMBL" id="AMFJ01000186">
    <property type="protein sequence ID" value="EKE29351.1"/>
    <property type="molecule type" value="Genomic_DNA"/>
</dbReference>
<comment type="caution">
    <text evidence="1">The sequence shown here is derived from an EMBL/GenBank/DDBJ whole genome shotgun (WGS) entry which is preliminary data.</text>
</comment>
<accession>K2FDY4</accession>
<evidence type="ECO:0000313" key="1">
    <source>
        <dbReference type="EMBL" id="EKE29351.1"/>
    </source>
</evidence>
<organism evidence="1">
    <name type="scientific">uncultured bacterium</name>
    <name type="common">gcode 4</name>
    <dbReference type="NCBI Taxonomy" id="1234023"/>
    <lineage>
        <taxon>Bacteria</taxon>
        <taxon>environmental samples</taxon>
    </lineage>
</organism>
<sequence>MILWNSENRFFMTIKKKPPENR</sequence>
<feature type="non-terminal residue" evidence="1">
    <location>
        <position position="22"/>
    </location>
</feature>
<protein>
    <submittedName>
        <fullName evidence="1">Uncharacterized protein</fullName>
    </submittedName>
</protein>
<dbReference type="AlphaFoldDB" id="K2FDY4"/>
<reference evidence="1" key="1">
    <citation type="journal article" date="2012" name="Science">
        <title>Fermentation, hydrogen, and sulfur metabolism in multiple uncultivated bacterial phyla.</title>
        <authorList>
            <person name="Wrighton K.C."/>
            <person name="Thomas B.C."/>
            <person name="Sharon I."/>
            <person name="Miller C.S."/>
            <person name="Castelle C.J."/>
            <person name="VerBerkmoes N.C."/>
            <person name="Wilkins M.J."/>
            <person name="Hettich R.L."/>
            <person name="Lipton M.S."/>
            <person name="Williams K.H."/>
            <person name="Long P.E."/>
            <person name="Banfield J.F."/>
        </authorList>
    </citation>
    <scope>NUCLEOTIDE SEQUENCE [LARGE SCALE GENOMIC DNA]</scope>
</reference>